<dbReference type="AlphaFoldDB" id="A0A8J6N064"/>
<sequence length="216" mass="25547">MTDPFTPRPLFRTIPHPRRACNNQIFLRKHQDYNKLPENSQKIHKKLNQPQRFGVETKKTVNRPGNIKKWDSVAWFEELEKRRGQEEAKIVRKMEQWATGGPFQFRWSSRRKDDRATFWMFLTSEPPCRLLGFRLDGKIEIRFGDLMKFRPFNEEGFRRSLTDRLNRIAGINLSEALKLTGYPSVPISAIKDEGDATSFFETIEWCIKEIKEAKID</sequence>
<dbReference type="EMBL" id="JACNJD010000197">
    <property type="protein sequence ID" value="MBC8177198.1"/>
    <property type="molecule type" value="Genomic_DNA"/>
</dbReference>
<proteinExistence type="predicted"/>
<reference evidence="1 2" key="1">
    <citation type="submission" date="2020-08" db="EMBL/GenBank/DDBJ databases">
        <title>Bridging the membrane lipid divide: bacteria of the FCB group superphylum have the potential to synthesize archaeal ether lipids.</title>
        <authorList>
            <person name="Villanueva L."/>
            <person name="Von Meijenfeldt F.A.B."/>
            <person name="Westbye A.B."/>
            <person name="Yadav S."/>
            <person name="Hopmans E.C."/>
            <person name="Dutilh B.E."/>
            <person name="Sinninghe Damste J.S."/>
        </authorList>
    </citation>
    <scope>NUCLEOTIDE SEQUENCE [LARGE SCALE GENOMIC DNA]</scope>
    <source>
        <strain evidence="1">NIOZ-UU27</strain>
    </source>
</reference>
<evidence type="ECO:0000313" key="2">
    <source>
        <dbReference type="Proteomes" id="UP000650524"/>
    </source>
</evidence>
<evidence type="ECO:0000313" key="1">
    <source>
        <dbReference type="EMBL" id="MBC8177198.1"/>
    </source>
</evidence>
<name>A0A8J6N064_9DELT</name>
<protein>
    <submittedName>
        <fullName evidence="1">Uncharacterized protein</fullName>
    </submittedName>
</protein>
<dbReference type="Proteomes" id="UP000650524">
    <property type="component" value="Unassembled WGS sequence"/>
</dbReference>
<organism evidence="1 2">
    <name type="scientific">Candidatus Desulfacyla euxinica</name>
    <dbReference type="NCBI Taxonomy" id="2841693"/>
    <lineage>
        <taxon>Bacteria</taxon>
        <taxon>Deltaproteobacteria</taxon>
        <taxon>Candidatus Desulfacyla</taxon>
    </lineage>
</organism>
<comment type="caution">
    <text evidence="1">The sequence shown here is derived from an EMBL/GenBank/DDBJ whole genome shotgun (WGS) entry which is preliminary data.</text>
</comment>
<accession>A0A8J6N064</accession>
<gene>
    <name evidence="1" type="ORF">H8E19_07310</name>
</gene>